<feature type="region of interest" description="Disordered" evidence="1">
    <location>
        <begin position="230"/>
        <end position="278"/>
    </location>
</feature>
<dbReference type="PANTHER" id="PTHR38426:SF1">
    <property type="entry name" value="MAINTENANCE OF TELOMERE CAPPING PROTEIN 4"/>
    <property type="match status" value="1"/>
</dbReference>
<feature type="compositionally biased region" description="Basic and acidic residues" evidence="1">
    <location>
        <begin position="543"/>
        <end position="558"/>
    </location>
</feature>
<feature type="compositionally biased region" description="Polar residues" evidence="1">
    <location>
        <begin position="382"/>
        <end position="410"/>
    </location>
</feature>
<feature type="compositionally biased region" description="Basic and acidic residues" evidence="1">
    <location>
        <begin position="69"/>
        <end position="78"/>
    </location>
</feature>
<feature type="compositionally biased region" description="Low complexity" evidence="1">
    <location>
        <begin position="803"/>
        <end position="816"/>
    </location>
</feature>
<feature type="transmembrane region" description="Helical" evidence="2">
    <location>
        <begin position="1052"/>
        <end position="1071"/>
    </location>
</feature>
<feature type="region of interest" description="Disordered" evidence="1">
    <location>
        <begin position="293"/>
        <end position="345"/>
    </location>
</feature>
<dbReference type="Proteomes" id="UP000714618">
    <property type="component" value="Unassembled WGS sequence"/>
</dbReference>
<feature type="compositionally biased region" description="Low complexity" evidence="1">
    <location>
        <begin position="230"/>
        <end position="244"/>
    </location>
</feature>
<feature type="compositionally biased region" description="Polar residues" evidence="1">
    <location>
        <begin position="624"/>
        <end position="639"/>
    </location>
</feature>
<dbReference type="OrthoDB" id="5402622at2759"/>
<feature type="compositionally biased region" description="Polar residues" evidence="1">
    <location>
        <begin position="299"/>
        <end position="309"/>
    </location>
</feature>
<sequence length="1088" mass="121088">MSAMAPNSDRASTSSSAYADSGKYASWARSSDAGSRWGKDKEDANNLTVSRRRGRKSGGFLMGNLFQPRDSEDDKPESLSKQSPRKPSRLSQNVSTPPNNTDPPPSVPQASLDPTQLVQMALSLSEGRRRHVSANLQVPAASTDKRRVRSSGAPVVHVSPGSPMGNDLLQPNSPGDSGYRASTEDDASFMTGEDVTYEFSPATLHRAERARKFFELSSEYRRLLTTLPPLKPAASASSPRSGASQKELGREYNPLQLLRNRKARHREQRPLDPPVEAYDNLPKVKSYIDELEHEANDPTYKSTLDTSLLPTFRRPSRGQDDPPNQVTRSHKRTDTAATRITPSETGWSFGPAELLADAVWLLQPANRACIENKNGHRIFPQQPRSSFDSARSGRQSGDSRPSISRTNTWGDTVKSEDETDRGRIRSKFLSLRHVDNTARKHLFRNRSRSSSMSSATSARPSNRKKQFLGPGSAPDLDNTGPLERQMKKLIEKETLGIEEDSPELISPDKWDRGHEQPNEKTSASPNLADSPSVNNHQRNNSSKTDEPGTHDDRARSSFDDSTAPSSPIIANHIPSFGMSLSPPTSRQSSPERRFGLFRSGRNASDDKVHRTDFATASLGNLANSRHVSDNVNPSRSSMDSLRPPAPGIKRHKTSNSITSTLLSPGRRMSKDVGVGRFFKGGLIGDLVRSDSSRQNEKTRKKDQQITSEMSDSEAETEEQDENRPRKMPPVNRSNSILVGATPKQKEKERQKLNNSNLPSFKPINRIAESDVEEDHIARQSKLHKEESRSSRFDKLAPPRIHLPSRGRSSPSVSPTRKTPISRNSSYGGEHSEQDVLGPLRKIRQPGAFEANLPTAENASPSQSRHSSPSKRHWSISDRHGENQETESTMVTSLDIARVRALYLSSGIKAHEIVHRVNSIADPPSQFFIAAAKTSNQGIHPVQVKEEFTVAARMLHKTIKDQTMSLSKQLTSFRQNQLPGLHDRLADLRIKVDEKFTPLVHSTADEADAFTVALTTQHTLAIKQVNDAIDNVLRRRRRKLIFLQKATFTVLEWIVLGLLWGVWFVVIIIRFFRSLFSGVVGGVRWMLWL</sequence>
<feature type="region of interest" description="Disordered" evidence="1">
    <location>
        <begin position="624"/>
        <end position="672"/>
    </location>
</feature>
<feature type="compositionally biased region" description="Basic and acidic residues" evidence="1">
    <location>
        <begin position="774"/>
        <end position="796"/>
    </location>
</feature>
<dbReference type="AlphaFoldDB" id="A0A9N8JVI8"/>
<name>A0A9N8JVI8_9PEZI</name>
<keyword evidence="2" id="KW-1133">Transmembrane helix</keyword>
<keyword evidence="4" id="KW-1185">Reference proteome</keyword>
<keyword evidence="2" id="KW-0812">Transmembrane</keyword>
<feature type="compositionally biased region" description="Basic and acidic residues" evidence="1">
    <location>
        <begin position="484"/>
        <end position="495"/>
    </location>
</feature>
<feature type="region of interest" description="Disordered" evidence="1">
    <location>
        <begin position="852"/>
        <end position="888"/>
    </location>
</feature>
<protein>
    <submittedName>
        <fullName evidence="3">Uncharacterized protein</fullName>
    </submittedName>
</protein>
<evidence type="ECO:0000256" key="2">
    <source>
        <dbReference type="SAM" id="Phobius"/>
    </source>
</evidence>
<feature type="compositionally biased region" description="Basic and acidic residues" evidence="1">
    <location>
        <begin position="506"/>
        <end position="518"/>
    </location>
</feature>
<feature type="compositionally biased region" description="Polar residues" evidence="1">
    <location>
        <begin position="519"/>
        <end position="542"/>
    </location>
</feature>
<organism evidence="3 4">
    <name type="scientific">Aureobasidium mustum</name>
    <dbReference type="NCBI Taxonomy" id="2773714"/>
    <lineage>
        <taxon>Eukaryota</taxon>
        <taxon>Fungi</taxon>
        <taxon>Dikarya</taxon>
        <taxon>Ascomycota</taxon>
        <taxon>Pezizomycotina</taxon>
        <taxon>Dothideomycetes</taxon>
        <taxon>Dothideomycetidae</taxon>
        <taxon>Dothideales</taxon>
        <taxon>Saccotheciaceae</taxon>
        <taxon>Aureobasidium</taxon>
    </lineage>
</organism>
<gene>
    <name evidence="3" type="ORF">AWRI4233_LOCUS4390</name>
</gene>
<evidence type="ECO:0000313" key="3">
    <source>
        <dbReference type="EMBL" id="CAD0093807.1"/>
    </source>
</evidence>
<dbReference type="InterPro" id="IPR038769">
    <property type="entry name" value="MTC4"/>
</dbReference>
<evidence type="ECO:0000313" key="4">
    <source>
        <dbReference type="Proteomes" id="UP000714618"/>
    </source>
</evidence>
<feature type="region of interest" description="Disordered" evidence="1">
    <location>
        <begin position="374"/>
        <end position="420"/>
    </location>
</feature>
<comment type="caution">
    <text evidence="3">The sequence shown here is derived from an EMBL/GenBank/DDBJ whole genome shotgun (WGS) entry which is preliminary data.</text>
</comment>
<feature type="compositionally biased region" description="Polar residues" evidence="1">
    <location>
        <begin position="9"/>
        <end position="18"/>
    </location>
</feature>
<dbReference type="PANTHER" id="PTHR38426">
    <property type="entry name" value="MAINTENANCE OF TELOMERE CAPPING PROTEIN 4"/>
    <property type="match status" value="1"/>
</dbReference>
<feature type="region of interest" description="Disordered" evidence="1">
    <location>
        <begin position="689"/>
        <end position="833"/>
    </location>
</feature>
<feature type="region of interest" description="Disordered" evidence="1">
    <location>
        <begin position="439"/>
        <end position="607"/>
    </location>
</feature>
<keyword evidence="2" id="KW-0472">Membrane</keyword>
<feature type="compositionally biased region" description="Basic and acidic residues" evidence="1">
    <location>
        <begin position="689"/>
        <end position="703"/>
    </location>
</feature>
<feature type="compositionally biased region" description="Acidic residues" evidence="1">
    <location>
        <begin position="710"/>
        <end position="720"/>
    </location>
</feature>
<proteinExistence type="predicted"/>
<accession>A0A9N8JVI8</accession>
<evidence type="ECO:0000256" key="1">
    <source>
        <dbReference type="SAM" id="MobiDB-lite"/>
    </source>
</evidence>
<feature type="compositionally biased region" description="Polar residues" evidence="1">
    <location>
        <begin position="335"/>
        <end position="345"/>
    </location>
</feature>
<feature type="region of interest" description="Disordered" evidence="1">
    <location>
        <begin position="1"/>
        <end position="193"/>
    </location>
</feature>
<feature type="compositionally biased region" description="Low complexity" evidence="1">
    <location>
        <begin position="448"/>
        <end position="460"/>
    </location>
</feature>
<dbReference type="EMBL" id="CAIJEO010000005">
    <property type="protein sequence ID" value="CAD0093807.1"/>
    <property type="molecule type" value="Genomic_DNA"/>
</dbReference>
<reference evidence="3" key="1">
    <citation type="submission" date="2020-06" db="EMBL/GenBank/DDBJ databases">
        <authorList>
            <person name="Onetto C."/>
        </authorList>
    </citation>
    <scope>NUCLEOTIDE SEQUENCE</scope>
</reference>